<dbReference type="GO" id="GO:0006508">
    <property type="term" value="P:proteolysis"/>
    <property type="evidence" value="ECO:0007669"/>
    <property type="project" value="UniProtKB-KW"/>
</dbReference>
<keyword evidence="2" id="KW-0963">Cytoplasm</keyword>
<dbReference type="CDD" id="cd07016">
    <property type="entry name" value="S14_ClpP_1"/>
    <property type="match status" value="1"/>
</dbReference>
<dbReference type="PRINTS" id="PR00127">
    <property type="entry name" value="CLPPROTEASEP"/>
</dbReference>
<keyword evidence="5" id="KW-0720">Serine protease</keyword>
<accession>A0ABS4CFF3</accession>
<name>A0ABS4CFF3_9ENTE</name>
<comment type="similarity">
    <text evidence="1 6">Belongs to the peptidase S14 family.</text>
</comment>
<evidence type="ECO:0000313" key="9">
    <source>
        <dbReference type="Proteomes" id="UP000673375"/>
    </source>
</evidence>
<reference evidence="8 9" key="1">
    <citation type="submission" date="2020-12" db="EMBL/GenBank/DDBJ databases">
        <title>Vagococcus allomyrinae sp. nov. and Enterococcus lavae sp. nov., isolated from the larvae of Allomyrina dichotoma.</title>
        <authorList>
            <person name="Lee S.D."/>
        </authorList>
    </citation>
    <scope>NUCLEOTIDE SEQUENCE [LARGE SCALE GENOMIC DNA]</scope>
    <source>
        <strain evidence="8 9">BWM-S5</strain>
    </source>
</reference>
<feature type="region of interest" description="Disordered" evidence="7">
    <location>
        <begin position="195"/>
        <end position="244"/>
    </location>
</feature>
<dbReference type="EMBL" id="JAEDXU010000001">
    <property type="protein sequence ID" value="MBP1045276.1"/>
    <property type="molecule type" value="Genomic_DNA"/>
</dbReference>
<dbReference type="Gene3D" id="3.90.226.10">
    <property type="entry name" value="2-enoyl-CoA Hydratase, Chain A, domain 1"/>
    <property type="match status" value="1"/>
</dbReference>
<keyword evidence="4" id="KW-0378">Hydrolase</keyword>
<gene>
    <name evidence="8" type="ORF">I6N96_03230</name>
</gene>
<sequence>MKNRTKAVKLGSIDFRLEAVQNTADQQATDIYLYGDVGDGWWGETIRADRVKELLQETANNTINIHIQSYGGDVFEGITIYNLLRNSKKTINVYVDGIAASSASIIALAGDKLIMPKNTQFMIHNPWTYTWGNANEMEKVVAQLRTCENSIIATYMEKFVGTEEELRQLLDAETFMTAEEAVAFGFADELLEEPEGKAEPALSVSARLMNKYGNEPKPQNRQESPKDERPNPLQNFINIFKEEN</sequence>
<keyword evidence="9" id="KW-1185">Reference proteome</keyword>
<evidence type="ECO:0000256" key="4">
    <source>
        <dbReference type="ARBA" id="ARBA00022801"/>
    </source>
</evidence>
<dbReference type="InterPro" id="IPR029045">
    <property type="entry name" value="ClpP/crotonase-like_dom_sf"/>
</dbReference>
<evidence type="ECO:0000256" key="2">
    <source>
        <dbReference type="ARBA" id="ARBA00022490"/>
    </source>
</evidence>
<dbReference type="Proteomes" id="UP000673375">
    <property type="component" value="Unassembled WGS sequence"/>
</dbReference>
<evidence type="ECO:0000313" key="8">
    <source>
        <dbReference type="EMBL" id="MBP1045276.1"/>
    </source>
</evidence>
<dbReference type="InterPro" id="IPR023562">
    <property type="entry name" value="ClpP/TepA"/>
</dbReference>
<evidence type="ECO:0000256" key="1">
    <source>
        <dbReference type="ARBA" id="ARBA00007039"/>
    </source>
</evidence>
<protein>
    <recommendedName>
        <fullName evidence="6">ATP-dependent Clp protease proteolytic subunit</fullName>
    </recommendedName>
</protein>
<feature type="compositionally biased region" description="Basic and acidic residues" evidence="7">
    <location>
        <begin position="218"/>
        <end position="230"/>
    </location>
</feature>
<evidence type="ECO:0000256" key="6">
    <source>
        <dbReference type="RuleBase" id="RU003567"/>
    </source>
</evidence>
<keyword evidence="3 8" id="KW-0645">Protease</keyword>
<dbReference type="GO" id="GO:0008233">
    <property type="term" value="F:peptidase activity"/>
    <property type="evidence" value="ECO:0007669"/>
    <property type="project" value="UniProtKB-KW"/>
</dbReference>
<evidence type="ECO:0000256" key="5">
    <source>
        <dbReference type="ARBA" id="ARBA00022825"/>
    </source>
</evidence>
<dbReference type="NCBIfam" id="NF045542">
    <property type="entry name" value="Clp_rel_HeadMat"/>
    <property type="match status" value="1"/>
</dbReference>
<evidence type="ECO:0000256" key="7">
    <source>
        <dbReference type="SAM" id="MobiDB-lite"/>
    </source>
</evidence>
<dbReference type="RefSeq" id="WP_209556048.1">
    <property type="nucleotide sequence ID" value="NZ_JAEDXU010000001.1"/>
</dbReference>
<dbReference type="PANTHER" id="PTHR10381:SF70">
    <property type="entry name" value="ATP-DEPENDENT CLP PROTEASE PROTEOLYTIC SUBUNIT"/>
    <property type="match status" value="1"/>
</dbReference>
<evidence type="ECO:0000256" key="3">
    <source>
        <dbReference type="ARBA" id="ARBA00022670"/>
    </source>
</evidence>
<dbReference type="InterPro" id="IPR001907">
    <property type="entry name" value="ClpP"/>
</dbReference>
<proteinExistence type="inferred from homology"/>
<comment type="caution">
    <text evidence="8">The sequence shown here is derived from an EMBL/GenBank/DDBJ whole genome shotgun (WGS) entry which is preliminary data.</text>
</comment>
<organism evidence="8 9">
    <name type="scientific">Enterococcus larvae</name>
    <dbReference type="NCBI Taxonomy" id="2794352"/>
    <lineage>
        <taxon>Bacteria</taxon>
        <taxon>Bacillati</taxon>
        <taxon>Bacillota</taxon>
        <taxon>Bacilli</taxon>
        <taxon>Lactobacillales</taxon>
        <taxon>Enterococcaceae</taxon>
        <taxon>Enterococcus</taxon>
    </lineage>
</organism>
<dbReference type="Pfam" id="PF00574">
    <property type="entry name" value="CLP_protease"/>
    <property type="match status" value="1"/>
</dbReference>
<dbReference type="PANTHER" id="PTHR10381">
    <property type="entry name" value="ATP-DEPENDENT CLP PROTEASE PROTEOLYTIC SUBUNIT"/>
    <property type="match status" value="1"/>
</dbReference>
<dbReference type="SUPFAM" id="SSF52096">
    <property type="entry name" value="ClpP/crotonase"/>
    <property type="match status" value="1"/>
</dbReference>